<evidence type="ECO:0000256" key="7">
    <source>
        <dbReference type="PIRSR" id="PIRSR601273-2"/>
    </source>
</evidence>
<dbReference type="AlphaFoldDB" id="A0A370CJ55"/>
<reference evidence="9 10" key="2">
    <citation type="journal article" date="2018" name="J. Invertebr. Pathol.">
        <title>'Candidatus Aquirickettsiella gammari' (Gammaproteobacteria: Legionellales: Coxiellaceae): A bacterial pathogen of the freshwater crustacean Gammarus fossarum (Malacostraca: Amphipoda).</title>
        <authorList>
            <person name="Bojko J."/>
            <person name="Dunn A.M."/>
            <person name="Stebbing P.D."/>
            <person name="van Aerle R."/>
            <person name="Bacela-Spychalska K."/>
            <person name="Bean T.P."/>
            <person name="Urrutia A."/>
            <person name="Stentiford G.D."/>
        </authorList>
    </citation>
    <scope>NUCLEOTIDE SEQUENCE [LARGE SCALE GENOMIC DNA]</scope>
    <source>
        <strain evidence="9">RA15029</strain>
    </source>
</reference>
<keyword evidence="5 7" id="KW-0408">Iron</keyword>
<comment type="caution">
    <text evidence="9">The sequence shown here is derived from an EMBL/GenBank/DDBJ whole genome shotgun (WGS) entry which is preliminary data.</text>
</comment>
<gene>
    <name evidence="9" type="ORF">CFE62_003705</name>
</gene>
<comment type="cofactor">
    <cofactor evidence="1 7">
        <name>Fe(2+)</name>
        <dbReference type="ChEBI" id="CHEBI:29033"/>
    </cofactor>
</comment>
<evidence type="ECO:0000256" key="2">
    <source>
        <dbReference type="ARBA" id="ARBA00009712"/>
    </source>
</evidence>
<dbReference type="PROSITE" id="PS51410">
    <property type="entry name" value="BH4_AAA_HYDROXYL_2"/>
    <property type="match status" value="1"/>
</dbReference>
<dbReference type="InterPro" id="IPR019774">
    <property type="entry name" value="Aromatic-AA_hydroxylase_C"/>
</dbReference>
<dbReference type="GO" id="GO:0009072">
    <property type="term" value="P:aromatic amino acid metabolic process"/>
    <property type="evidence" value="ECO:0007669"/>
    <property type="project" value="InterPro"/>
</dbReference>
<keyword evidence="4" id="KW-0560">Oxidoreductase</keyword>
<evidence type="ECO:0000256" key="5">
    <source>
        <dbReference type="ARBA" id="ARBA00023004"/>
    </source>
</evidence>
<feature type="binding site" evidence="7">
    <location>
        <position position="163"/>
    </location>
    <ligand>
        <name>Fe cation</name>
        <dbReference type="ChEBI" id="CHEBI:24875"/>
    </ligand>
</feature>
<reference evidence="9 10" key="1">
    <citation type="journal article" date="2017" name="Int. J. Syst. Evol. Microbiol.">
        <title>Aquarickettsiella crustaci n. gen. n. sp. (Gammaproteobacteria: Legionellales: Coxiellaceae); a bacterial pathogen of the freshwater crustacean: Gammarus fossarum (Malacostraca: Amphipoda).</title>
        <authorList>
            <person name="Bojko J."/>
            <person name="Dunn A.M."/>
            <person name="Stebbing P.D."/>
            <person name="Van Aerle R."/>
            <person name="Bacela-Spychalska K."/>
            <person name="Bean T.P."/>
            <person name="Stentiford G.D."/>
        </authorList>
    </citation>
    <scope>NUCLEOTIDE SEQUENCE [LARGE SCALE GENOMIC DNA]</scope>
    <source>
        <strain evidence="9">RA15029</strain>
    </source>
</reference>
<keyword evidence="3 7" id="KW-0479">Metal-binding</keyword>
<feature type="domain" description="Biopterin-dependent aromatic amino acid hydroxylase family profile" evidence="8">
    <location>
        <begin position="1"/>
        <end position="276"/>
    </location>
</feature>
<dbReference type="InterPro" id="IPR036951">
    <property type="entry name" value="ArAA_hydroxylase_sf"/>
</dbReference>
<evidence type="ECO:0000259" key="8">
    <source>
        <dbReference type="PROSITE" id="PS51410"/>
    </source>
</evidence>
<protein>
    <submittedName>
        <fullName evidence="9">Phenylalanine 4-monooxygenase</fullName>
    </submittedName>
</protein>
<proteinExistence type="inferred from homology"/>
<organism evidence="9 10">
    <name type="scientific">Candidatus Aquirickettsiella gammari</name>
    <dbReference type="NCBI Taxonomy" id="2016198"/>
    <lineage>
        <taxon>Bacteria</taxon>
        <taxon>Pseudomonadati</taxon>
        <taxon>Pseudomonadota</taxon>
        <taxon>Gammaproteobacteria</taxon>
        <taxon>Legionellales</taxon>
        <taxon>Coxiellaceae</taxon>
        <taxon>Candidatus Aquirickettsiella</taxon>
    </lineage>
</organism>
<evidence type="ECO:0000313" key="9">
    <source>
        <dbReference type="EMBL" id="RDH40474.1"/>
    </source>
</evidence>
<dbReference type="Proteomes" id="UP000226429">
    <property type="component" value="Unassembled WGS sequence"/>
</dbReference>
<evidence type="ECO:0000256" key="1">
    <source>
        <dbReference type="ARBA" id="ARBA00001954"/>
    </source>
</evidence>
<dbReference type="PANTHER" id="PTHR11473">
    <property type="entry name" value="AROMATIC AMINO ACID HYDROXYLASE"/>
    <property type="match status" value="1"/>
</dbReference>
<evidence type="ECO:0000256" key="6">
    <source>
        <dbReference type="ARBA" id="ARBA00023033"/>
    </source>
</evidence>
<dbReference type="GO" id="GO:0016714">
    <property type="term" value="F:oxidoreductase activity, acting on paired donors, with incorporation or reduction of molecular oxygen, reduced pteridine as one donor, and incorporation of one atom of oxygen"/>
    <property type="evidence" value="ECO:0007669"/>
    <property type="project" value="InterPro"/>
</dbReference>
<dbReference type="EMBL" id="NMOS02000008">
    <property type="protein sequence ID" value="RDH40474.1"/>
    <property type="molecule type" value="Genomic_DNA"/>
</dbReference>
<name>A0A370CJ55_9COXI</name>
<evidence type="ECO:0000256" key="4">
    <source>
        <dbReference type="ARBA" id="ARBA00023002"/>
    </source>
</evidence>
<dbReference type="PRINTS" id="PR00372">
    <property type="entry name" value="FYWHYDRXLASE"/>
</dbReference>
<keyword evidence="6" id="KW-0503">Monooxygenase</keyword>
<feature type="binding site" evidence="7">
    <location>
        <position position="118"/>
    </location>
    <ligand>
        <name>Fe cation</name>
        <dbReference type="ChEBI" id="CHEBI:24875"/>
    </ligand>
</feature>
<evidence type="ECO:0000256" key="3">
    <source>
        <dbReference type="ARBA" id="ARBA00022723"/>
    </source>
</evidence>
<comment type="similarity">
    <text evidence="2">Belongs to the biopterin-dependent aromatic amino acid hydroxylase family.</text>
</comment>
<dbReference type="PANTHER" id="PTHR11473:SF24">
    <property type="entry name" value="PHENYLALANINE-4-HYDROXYLASE"/>
    <property type="match status" value="1"/>
</dbReference>
<dbReference type="InterPro" id="IPR036329">
    <property type="entry name" value="Aro-AA_hydroxylase_C_sf"/>
</dbReference>
<keyword evidence="10" id="KW-1185">Reference proteome</keyword>
<dbReference type="InterPro" id="IPR001273">
    <property type="entry name" value="ArAA_hydroxylase"/>
</dbReference>
<dbReference type="SUPFAM" id="SSF56534">
    <property type="entry name" value="Aromatic aminoacid monoxygenases, catalytic and oligomerization domains"/>
    <property type="match status" value="1"/>
</dbReference>
<sequence>MSHMIQNSCMRETIKFSAEDDLMWHKLYTKQFTNIQDKAFSIFLKKLKEFDLPVSRVPQLYEVSDKIYSATKWQVVPVSGLVEYNTYFSMLAERKFPSATNIRSECEEDLSKDPDIFHELFGHCTMLLSQEYADFMQEFAKFSLTLSELDRPLITRLIWFTTETGLIKTEAGTKIYGSSIMSSYAETLHSLKNTENIHKSFDIVNIFREPFRADILQRVYYVIEDIKQVYSLVQDPLNLITAMRVAREMGEYPPLFPVTHNKYSNIGHCVPLEVTA</sequence>
<feature type="binding site" evidence="7">
    <location>
        <position position="123"/>
    </location>
    <ligand>
        <name>Fe cation</name>
        <dbReference type="ChEBI" id="CHEBI:24875"/>
    </ligand>
</feature>
<dbReference type="GO" id="GO:0005506">
    <property type="term" value="F:iron ion binding"/>
    <property type="evidence" value="ECO:0007669"/>
    <property type="project" value="InterPro"/>
</dbReference>
<accession>A0A370CJ55</accession>
<dbReference type="Gene3D" id="1.10.800.10">
    <property type="entry name" value="Aromatic amino acid hydroxylase"/>
    <property type="match status" value="1"/>
</dbReference>
<evidence type="ECO:0000313" key="10">
    <source>
        <dbReference type="Proteomes" id="UP000226429"/>
    </source>
</evidence>
<dbReference type="Pfam" id="PF00351">
    <property type="entry name" value="Biopterin_H"/>
    <property type="match status" value="1"/>
</dbReference>